<reference evidence="2" key="1">
    <citation type="journal article" date="2016" name="Nat. Biotechnol.">
        <title>Sequencing wild and cultivated cassava and related species reveals extensive interspecific hybridization and genetic diversity.</title>
        <authorList>
            <person name="Bredeson J.V."/>
            <person name="Lyons J.B."/>
            <person name="Prochnik S.E."/>
            <person name="Wu G.A."/>
            <person name="Ha C.M."/>
            <person name="Edsinger-Gonzales E."/>
            <person name="Grimwood J."/>
            <person name="Schmutz J."/>
            <person name="Rabbi I.Y."/>
            <person name="Egesi C."/>
            <person name="Nauluvula P."/>
            <person name="Lebot V."/>
            <person name="Ndunguru J."/>
            <person name="Mkamilo G."/>
            <person name="Bart R.S."/>
            <person name="Setter T.L."/>
            <person name="Gleadow R.M."/>
            <person name="Kulakow P."/>
            <person name="Ferguson M.E."/>
            <person name="Rounsley S."/>
            <person name="Rokhsar D.S."/>
        </authorList>
    </citation>
    <scope>NUCLEOTIDE SEQUENCE [LARGE SCALE GENOMIC DNA]</scope>
    <source>
        <strain evidence="2">cv. AM560-2</strain>
    </source>
</reference>
<keyword evidence="2" id="KW-1185">Reference proteome</keyword>
<accession>A0ACB7I7M0</accession>
<dbReference type="Proteomes" id="UP000091857">
    <property type="component" value="Chromosome 2"/>
</dbReference>
<protein>
    <submittedName>
        <fullName evidence="1">Uncharacterized protein</fullName>
    </submittedName>
</protein>
<name>A0ACB7I7M0_MANES</name>
<sequence>MVQSVLTAILTYFMSIFLYPKQFTTKLNNLLSRFWWIGSRDHHKISWVSWQRVCLSKACGGLGFRDFATFNIAYLAKQCWRLLHSPSSLWAKVLKTKYFPTSSF</sequence>
<dbReference type="EMBL" id="CM004388">
    <property type="protein sequence ID" value="KAG8660336.1"/>
    <property type="molecule type" value="Genomic_DNA"/>
</dbReference>
<evidence type="ECO:0000313" key="1">
    <source>
        <dbReference type="EMBL" id="KAG8660336.1"/>
    </source>
</evidence>
<evidence type="ECO:0000313" key="2">
    <source>
        <dbReference type="Proteomes" id="UP000091857"/>
    </source>
</evidence>
<proteinExistence type="predicted"/>
<gene>
    <name evidence="1" type="ORF">MANES_02G145651v8</name>
</gene>
<organism evidence="1 2">
    <name type="scientific">Manihot esculenta</name>
    <name type="common">Cassava</name>
    <name type="synonym">Jatropha manihot</name>
    <dbReference type="NCBI Taxonomy" id="3983"/>
    <lineage>
        <taxon>Eukaryota</taxon>
        <taxon>Viridiplantae</taxon>
        <taxon>Streptophyta</taxon>
        <taxon>Embryophyta</taxon>
        <taxon>Tracheophyta</taxon>
        <taxon>Spermatophyta</taxon>
        <taxon>Magnoliopsida</taxon>
        <taxon>eudicotyledons</taxon>
        <taxon>Gunneridae</taxon>
        <taxon>Pentapetalae</taxon>
        <taxon>rosids</taxon>
        <taxon>fabids</taxon>
        <taxon>Malpighiales</taxon>
        <taxon>Euphorbiaceae</taxon>
        <taxon>Crotonoideae</taxon>
        <taxon>Manihoteae</taxon>
        <taxon>Manihot</taxon>
    </lineage>
</organism>
<comment type="caution">
    <text evidence="1">The sequence shown here is derived from an EMBL/GenBank/DDBJ whole genome shotgun (WGS) entry which is preliminary data.</text>
</comment>